<dbReference type="EMBL" id="FN563149">
    <property type="protein sequence ID" value="CBH48529.1"/>
    <property type="molecule type" value="Genomic_DNA"/>
</dbReference>
<feature type="region of interest" description="Disordered" evidence="1">
    <location>
        <begin position="104"/>
        <end position="145"/>
    </location>
</feature>
<gene>
    <name evidence="2" type="ordered locus">REQ_24910</name>
</gene>
<organism evidence="2">
    <name type="scientific">Rhodococcus hoagii (strain 103S)</name>
    <name type="common">Rhodococcus equi</name>
    <dbReference type="NCBI Taxonomy" id="685727"/>
    <lineage>
        <taxon>Bacteria</taxon>
        <taxon>Bacillati</taxon>
        <taxon>Actinomycetota</taxon>
        <taxon>Actinomycetes</taxon>
        <taxon>Mycobacteriales</taxon>
        <taxon>Nocardiaceae</taxon>
        <taxon>Prescottella</taxon>
    </lineage>
</organism>
<reference evidence="2" key="1">
    <citation type="journal article" date="2010" name="PLoS Genet.">
        <title>The genome of a pathogenic rhodococcus: cooptive virulence underpinned by key gene acquisitions.</title>
        <authorList>
            <person name="Letek M."/>
            <person name="Gonzalez P."/>
            <person name="Macarthur I."/>
            <person name="Rodriguez H."/>
            <person name="Freeman T.C."/>
            <person name="Valero-Rello A."/>
            <person name="Blanco M."/>
            <person name="Buckley T."/>
            <person name="Cherevach I."/>
            <person name="Fahey R."/>
            <person name="Hapeshi A."/>
            <person name="Holdstock J."/>
            <person name="Leadon D."/>
            <person name="Navas J."/>
            <person name="Ocampo A."/>
            <person name="Quail M.A."/>
            <person name="Sanders M."/>
            <person name="Scortti M.M."/>
            <person name="Prescott J.F."/>
            <person name="Fogarty U."/>
            <person name="Meijer W.G."/>
            <person name="Parkhill J."/>
            <person name="Bentley S.D."/>
            <person name="Vazquez-Boland J.A."/>
        </authorList>
    </citation>
    <scope>NUCLEOTIDE SEQUENCE [LARGE SCALE GENOMIC DNA]</scope>
    <source>
        <strain evidence="2 3">103S</strain>
    </source>
</reference>
<dbReference type="KEGG" id="req:REQ_24910"/>
<sequence length="145" mass="15533">MVDPDETLTRLQGLDDAALLEVVLAVTHGRPALAPVHAAAAMLAAAGGHTSDVPPDPSRPAAPPDVPPPTMIGTGSPSGLDYTDAGVPTFDRVRDRIEERFGTAIGSEELERESRTGRDVDEQWQAREKAGRDRLDEIRRSMKDG</sequence>
<feature type="compositionally biased region" description="Pro residues" evidence="1">
    <location>
        <begin position="54"/>
        <end position="70"/>
    </location>
</feature>
<evidence type="ECO:0000313" key="3">
    <source>
        <dbReference type="Proteomes" id="UP000006892"/>
    </source>
</evidence>
<dbReference type="AlphaFoldDB" id="A0A3S5Y7K5"/>
<dbReference type="Proteomes" id="UP001154400">
    <property type="component" value="Chromosome"/>
</dbReference>
<accession>A0A3S5Y7K5</accession>
<name>A0A3S5Y7K5_RHOH1</name>
<protein>
    <submittedName>
        <fullName evidence="2">Uncharacterized protein</fullName>
    </submittedName>
</protein>
<evidence type="ECO:0000256" key="1">
    <source>
        <dbReference type="SAM" id="MobiDB-lite"/>
    </source>
</evidence>
<feature type="compositionally biased region" description="Basic and acidic residues" evidence="1">
    <location>
        <begin position="112"/>
        <end position="145"/>
    </location>
</feature>
<feature type="region of interest" description="Disordered" evidence="1">
    <location>
        <begin position="46"/>
        <end position="84"/>
    </location>
</feature>
<proteinExistence type="predicted"/>
<evidence type="ECO:0000313" key="2">
    <source>
        <dbReference type="EMBL" id="CBH48529.1"/>
    </source>
</evidence>
<dbReference type="RefSeq" id="WP_013416146.1">
    <property type="nucleotide sequence ID" value="NC_014659.1"/>
</dbReference>